<protein>
    <recommendedName>
        <fullName evidence="6">VTT domain-containing protein</fullName>
    </recommendedName>
</protein>
<evidence type="ECO:0000256" key="1">
    <source>
        <dbReference type="ARBA" id="ARBA00004141"/>
    </source>
</evidence>
<keyword evidence="3 5" id="KW-1133">Transmembrane helix</keyword>
<dbReference type="KEGG" id="mdn:JT25_007690"/>
<keyword evidence="4 5" id="KW-0472">Membrane</keyword>
<dbReference type="InterPro" id="IPR045014">
    <property type="entry name" value="TM41A/B"/>
</dbReference>
<dbReference type="PANTHER" id="PTHR43220">
    <property type="match status" value="1"/>
</dbReference>
<evidence type="ECO:0000256" key="5">
    <source>
        <dbReference type="SAM" id="Phobius"/>
    </source>
</evidence>
<feature type="transmembrane region" description="Helical" evidence="5">
    <location>
        <begin position="132"/>
        <end position="152"/>
    </location>
</feature>
<comment type="subcellular location">
    <subcellularLocation>
        <location evidence="1">Membrane</location>
        <topology evidence="1">Multi-pass membrane protein</topology>
    </subcellularLocation>
</comment>
<feature type="transmembrane region" description="Helical" evidence="5">
    <location>
        <begin position="164"/>
        <end position="183"/>
    </location>
</feature>
<dbReference type="RefSeq" id="WP_036275322.1">
    <property type="nucleotide sequence ID" value="NZ_CP014476.1"/>
</dbReference>
<organism evidence="7 8">
    <name type="scientific">Methylomonas denitrificans</name>
    <dbReference type="NCBI Taxonomy" id="1538553"/>
    <lineage>
        <taxon>Bacteria</taxon>
        <taxon>Pseudomonadati</taxon>
        <taxon>Pseudomonadota</taxon>
        <taxon>Gammaproteobacteria</taxon>
        <taxon>Methylococcales</taxon>
        <taxon>Methylococcaceae</taxon>
        <taxon>Methylomonas</taxon>
    </lineage>
</organism>
<dbReference type="InterPro" id="IPR032816">
    <property type="entry name" value="VTT_dom"/>
</dbReference>
<gene>
    <name evidence="7" type="ORF">JT25_007690</name>
</gene>
<feature type="transmembrane region" description="Helical" evidence="5">
    <location>
        <begin position="86"/>
        <end position="107"/>
    </location>
</feature>
<evidence type="ECO:0000313" key="7">
    <source>
        <dbReference type="EMBL" id="AMK76374.1"/>
    </source>
</evidence>
<reference evidence="7 8" key="1">
    <citation type="journal article" date="2015" name="Environ. Microbiol.">
        <title>Methane oxidation coupled to nitrate reduction under hypoxia by the Gammaproteobacterium Methylomonas denitrificans, sp. nov. type strain FJG1.</title>
        <authorList>
            <person name="Kits K.D."/>
            <person name="Klotz M.G."/>
            <person name="Stein L.Y."/>
        </authorList>
    </citation>
    <scope>NUCLEOTIDE SEQUENCE [LARGE SCALE GENOMIC DNA]</scope>
    <source>
        <strain evidence="7 8">FJG1</strain>
    </source>
</reference>
<evidence type="ECO:0000256" key="3">
    <source>
        <dbReference type="ARBA" id="ARBA00022989"/>
    </source>
</evidence>
<dbReference type="OrthoDB" id="9800167at2"/>
<feature type="transmembrane region" description="Helical" evidence="5">
    <location>
        <begin position="46"/>
        <end position="79"/>
    </location>
</feature>
<evidence type="ECO:0000313" key="8">
    <source>
        <dbReference type="Proteomes" id="UP000030512"/>
    </source>
</evidence>
<dbReference type="PANTHER" id="PTHR43220:SF18">
    <property type="entry name" value="TRANSMEMBRANE PROTEIN 41B"/>
    <property type="match status" value="1"/>
</dbReference>
<evidence type="ECO:0000256" key="2">
    <source>
        <dbReference type="ARBA" id="ARBA00022692"/>
    </source>
</evidence>
<keyword evidence="2 5" id="KW-0812">Transmembrane</keyword>
<accession>A0A126T3P6</accession>
<evidence type="ECO:0000259" key="6">
    <source>
        <dbReference type="Pfam" id="PF09335"/>
    </source>
</evidence>
<keyword evidence="8" id="KW-1185">Reference proteome</keyword>
<name>A0A126T3P6_9GAMM</name>
<dbReference type="AlphaFoldDB" id="A0A126T3P6"/>
<sequence>MQKRYLIWLLPIAIAAFFLFDGPQLFSLENIREHRQALTAFTERHYLGMLLACGVVYTLSTALSLPGGTVLSLLLGFLFGRWVGTGLILLAATLGATAVFWLARYLLADWARQRLQGHALSQKLLAGFQEDAFNYLLFLRLVPLFPFWLVNLAPAFTQVSLRTYVITTFIGILPGSFIFANLGQSLGDIERLDDLFSWQTLLALSLLGGLALIPVLSKHLQPNRFGE</sequence>
<dbReference type="GO" id="GO:0005886">
    <property type="term" value="C:plasma membrane"/>
    <property type="evidence" value="ECO:0007669"/>
    <property type="project" value="UniProtKB-ARBA"/>
</dbReference>
<feature type="transmembrane region" description="Helical" evidence="5">
    <location>
        <begin position="7"/>
        <end position="26"/>
    </location>
</feature>
<feature type="transmembrane region" description="Helical" evidence="5">
    <location>
        <begin position="195"/>
        <end position="216"/>
    </location>
</feature>
<dbReference type="Pfam" id="PF09335">
    <property type="entry name" value="VTT_dom"/>
    <property type="match status" value="1"/>
</dbReference>
<dbReference type="STRING" id="1538553.JT25_007690"/>
<proteinExistence type="predicted"/>
<evidence type="ECO:0000256" key="4">
    <source>
        <dbReference type="ARBA" id="ARBA00023136"/>
    </source>
</evidence>
<dbReference type="EMBL" id="CP014476">
    <property type="protein sequence ID" value="AMK76374.1"/>
    <property type="molecule type" value="Genomic_DNA"/>
</dbReference>
<feature type="domain" description="VTT" evidence="6">
    <location>
        <begin position="68"/>
        <end position="184"/>
    </location>
</feature>
<dbReference type="Proteomes" id="UP000030512">
    <property type="component" value="Chromosome"/>
</dbReference>